<evidence type="ECO:0000259" key="1">
    <source>
        <dbReference type="SMART" id="SM00670"/>
    </source>
</evidence>
<dbReference type="PANTHER" id="PTHR34610">
    <property type="entry name" value="SSL7007 PROTEIN"/>
    <property type="match status" value="1"/>
</dbReference>
<dbReference type="NCBIfam" id="TIGR00305">
    <property type="entry name" value="putative toxin-antitoxin system toxin component, PIN family"/>
    <property type="match status" value="1"/>
</dbReference>
<dbReference type="Proteomes" id="UP000234145">
    <property type="component" value="Unassembled WGS sequence"/>
</dbReference>
<dbReference type="SMART" id="SM00670">
    <property type="entry name" value="PINc"/>
    <property type="match status" value="1"/>
</dbReference>
<dbReference type="Pfam" id="PF13470">
    <property type="entry name" value="PIN_3"/>
    <property type="match status" value="1"/>
</dbReference>
<dbReference type="Gene3D" id="3.40.50.1010">
    <property type="entry name" value="5'-nuclease"/>
    <property type="match status" value="1"/>
</dbReference>
<reference evidence="3" key="1">
    <citation type="submission" date="2017-09" db="EMBL/GenBank/DDBJ databases">
        <title>Depth-based differentiation of microbial function through sediment-hosted aquifers and enrichment of novel symbionts in the deep terrestrial subsurface.</title>
        <authorList>
            <person name="Probst A.J."/>
            <person name="Ladd B."/>
            <person name="Jarett J.K."/>
            <person name="Geller-Mcgrath D.E."/>
            <person name="Sieber C.M.K."/>
            <person name="Emerson J.B."/>
            <person name="Anantharaman K."/>
            <person name="Thomas B.C."/>
            <person name="Malmstrom R."/>
            <person name="Stieglmeier M."/>
            <person name="Klingl A."/>
            <person name="Woyke T."/>
            <person name="Ryan C.M."/>
            <person name="Banfield J.F."/>
        </authorList>
    </citation>
    <scope>NUCLEOTIDE SEQUENCE [LARGE SCALE GENOMIC DNA]</scope>
</reference>
<dbReference type="EMBL" id="PFMS01000069">
    <property type="protein sequence ID" value="PIZ15851.1"/>
    <property type="molecule type" value="Genomic_DNA"/>
</dbReference>
<accession>A0A2H9PB23</accession>
<evidence type="ECO:0000313" key="3">
    <source>
        <dbReference type="Proteomes" id="UP000234145"/>
    </source>
</evidence>
<organism evidence="2 3">
    <name type="scientific">Candidatus Desantisbacteria bacterium CG_4_10_14_0_8_um_filter_39_17</name>
    <dbReference type="NCBI Taxonomy" id="1974542"/>
    <lineage>
        <taxon>Bacteria</taxon>
        <taxon>Candidatus Desantisiibacteriota</taxon>
    </lineage>
</organism>
<protein>
    <submittedName>
        <fullName evidence="2">Putative toxin-antitoxin system toxin component, PIN family</fullName>
    </submittedName>
</protein>
<dbReference type="PANTHER" id="PTHR34610:SF3">
    <property type="entry name" value="SSL7007 PROTEIN"/>
    <property type="match status" value="1"/>
</dbReference>
<dbReference type="AlphaFoldDB" id="A0A2H9PB23"/>
<feature type="domain" description="PIN" evidence="1">
    <location>
        <begin position="6"/>
        <end position="117"/>
    </location>
</feature>
<dbReference type="InterPro" id="IPR029060">
    <property type="entry name" value="PIN-like_dom_sf"/>
</dbReference>
<proteinExistence type="predicted"/>
<dbReference type="InterPro" id="IPR002850">
    <property type="entry name" value="PIN_toxin-like"/>
</dbReference>
<evidence type="ECO:0000313" key="2">
    <source>
        <dbReference type="EMBL" id="PIZ15851.1"/>
    </source>
</evidence>
<dbReference type="SUPFAM" id="SSF88723">
    <property type="entry name" value="PIN domain-like"/>
    <property type="match status" value="1"/>
</dbReference>
<gene>
    <name evidence="2" type="ORF">COY51_04225</name>
</gene>
<dbReference type="InterPro" id="IPR002716">
    <property type="entry name" value="PIN_dom"/>
</dbReference>
<comment type="caution">
    <text evidence="2">The sequence shown here is derived from an EMBL/GenBank/DDBJ whole genome shotgun (WGS) entry which is preliminary data.</text>
</comment>
<sequence>MSLKMIRVVPDTNILISSIFWKGKPYQVIKGGFEGKYRLILSAEILAELINKLSDKFTLPQDRIEDEVNLLFHYCDFIEHKIKLEIVKDDPSDNKIIECAISGAAHYIVTGDPHLKNIKEYKGIKIVSPDKFLSEIKQHFLP</sequence>
<name>A0A2H9PB23_9BACT</name>